<feature type="compositionally biased region" description="Basic and acidic residues" evidence="1">
    <location>
        <begin position="406"/>
        <end position="415"/>
    </location>
</feature>
<feature type="region of interest" description="Disordered" evidence="1">
    <location>
        <begin position="393"/>
        <end position="417"/>
    </location>
</feature>
<dbReference type="EMBL" id="LJSK01000079">
    <property type="protein sequence ID" value="KPI87616.1"/>
    <property type="molecule type" value="Genomic_DNA"/>
</dbReference>
<dbReference type="OMA" id="WETYRHA"/>
<evidence type="ECO:0000313" key="2">
    <source>
        <dbReference type="EMBL" id="KPI87616.1"/>
    </source>
</evidence>
<dbReference type="InterPro" id="IPR012677">
    <property type="entry name" value="Nucleotide-bd_a/b_plait_sf"/>
</dbReference>
<comment type="caution">
    <text evidence="2">The sequence shown here is derived from an EMBL/GenBank/DDBJ whole genome shotgun (WGS) entry which is preliminary data.</text>
</comment>
<accession>A0A0N0P6G5</accession>
<keyword evidence="3" id="KW-1185">Reference proteome</keyword>
<organism evidence="2 3">
    <name type="scientific">Leptomonas seymouri</name>
    <dbReference type="NCBI Taxonomy" id="5684"/>
    <lineage>
        <taxon>Eukaryota</taxon>
        <taxon>Discoba</taxon>
        <taxon>Euglenozoa</taxon>
        <taxon>Kinetoplastea</taxon>
        <taxon>Metakinetoplastina</taxon>
        <taxon>Trypanosomatida</taxon>
        <taxon>Trypanosomatidae</taxon>
        <taxon>Leishmaniinae</taxon>
        <taxon>Leptomonas</taxon>
    </lineage>
</organism>
<dbReference type="AlphaFoldDB" id="A0A0N0P6G5"/>
<dbReference type="OrthoDB" id="276716at2759"/>
<reference evidence="2 3" key="1">
    <citation type="journal article" date="2015" name="PLoS Pathog.">
        <title>Leptomonas seymouri: Adaptations to the Dixenous Life Cycle Analyzed by Genome Sequencing, Transcriptome Profiling and Co-infection with Leishmania donovani.</title>
        <authorList>
            <person name="Kraeva N."/>
            <person name="Butenko A."/>
            <person name="Hlavacova J."/>
            <person name="Kostygov A."/>
            <person name="Myskova J."/>
            <person name="Grybchuk D."/>
            <person name="Lestinova T."/>
            <person name="Votypka J."/>
            <person name="Volf P."/>
            <person name="Opperdoes F."/>
            <person name="Flegontov P."/>
            <person name="Lukes J."/>
            <person name="Yurchenko V."/>
        </authorList>
    </citation>
    <scope>NUCLEOTIDE SEQUENCE [LARGE SCALE GENOMIC DNA]</scope>
    <source>
        <strain evidence="2 3">ATCC 30220</strain>
    </source>
</reference>
<dbReference type="Proteomes" id="UP000038009">
    <property type="component" value="Unassembled WGS sequence"/>
</dbReference>
<sequence>MSYPAALKACRKLCDPAWLRDRFPSSSPDVPCDLMVSSHQGRSRGQASEEEFTSLVSSSFQQIIRDALPYPQPFSTTSSTPGGIWFWEIYRHALFGENVIVNLGGTGISLTEDFPASQAELRVKACAEYVPVSARSRHLLAHGAAKLEVLYALSLTVALHVAKQPVLEHAQGPRAVVLCATHSQCTEFAAILDLFCPLLHLVVHNLFEGYPSLPADKRADVVVGTPPLWESVSQLGGGSSIINVDAAAHFGGLEDLLLDVEGDGQLPPTYNLSRWRPYKLTYVEQLVLFDVELQVNMGFGPILQHLVDEQDALTSSCKTYKEVRAKRRLPLSCQQYVVVGGDRFCVHDDAVELLLKEVRKGGWTLANDGTAEMALSSVHARCKGDPLLKRFREEAAGTEEQQTSIRRTEDSEGGQRGHSVAAINSTQMLPGTLLPSEGLDGLFIRSALSHAKLITDFEAFTDFTQRLIDVAEEFWLQFEGIARGERDVAAVIGGASDAADANARLSKKPSAMVSRVLKVDLALVCVKLEAVDPPKRGVCEHSSIAASHRAQELGIWAHPAPTADSAYSSRFVLLFKHLSDHFNGELFDGSIVQCVLAEDIPRLPYSLHPLNVSSAPAVGLLFNAAFTYGENLLQPVLLEMVKRNTGEDAIVCAERANERLCVTLAREGRDSTQRRREEGIPFSFFLLPRSNSPSTLSLKSSLPVVPVDTGTIMVLRHLFISREEACGVRAVTESVTLHSAEKPFVLHVIEECCQYGRVLSYHVHEDTLESPQSSFTSVTSNSDRLPAVADLKAPEAEAAVWNAHKTVLSVFVEFASADSALEAARQFAQRFAVQAAQNNQTDGHNPRVRLFRNSTYYQGVHQDEMRTFKPDSTNAGGADDSDGFFDDLITESLLAE</sequence>
<dbReference type="Gene3D" id="3.30.70.330">
    <property type="match status" value="1"/>
</dbReference>
<protein>
    <submittedName>
        <fullName evidence="2">Uncharacterized protein</fullName>
    </submittedName>
</protein>
<evidence type="ECO:0000256" key="1">
    <source>
        <dbReference type="SAM" id="MobiDB-lite"/>
    </source>
</evidence>
<gene>
    <name evidence="2" type="ORF">ABL78_3273</name>
</gene>
<proteinExistence type="predicted"/>
<dbReference type="VEuPathDB" id="TriTrypDB:Lsey_0079_0020"/>
<evidence type="ECO:0000313" key="3">
    <source>
        <dbReference type="Proteomes" id="UP000038009"/>
    </source>
</evidence>
<name>A0A0N0P6G5_LEPSE</name>